<evidence type="ECO:0000256" key="2">
    <source>
        <dbReference type="SAM" id="MobiDB-lite"/>
    </source>
</evidence>
<feature type="region of interest" description="Disordered" evidence="2">
    <location>
        <begin position="370"/>
        <end position="389"/>
    </location>
</feature>
<proteinExistence type="predicted"/>
<accession>A0ABU9YN93</accession>
<keyword evidence="1" id="KW-0051">Antiviral defense</keyword>
<dbReference type="RefSeq" id="WP_345937986.1">
    <property type="nucleotide sequence ID" value="NZ_JBBKTW010000007.1"/>
</dbReference>
<evidence type="ECO:0000256" key="1">
    <source>
        <dbReference type="ARBA" id="ARBA00023118"/>
    </source>
</evidence>
<dbReference type="InterPro" id="IPR005537">
    <property type="entry name" value="RAMP_III_fam"/>
</dbReference>
<reference evidence="4 5" key="1">
    <citation type="submission" date="2024-03" db="EMBL/GenBank/DDBJ databases">
        <title>High-quality draft genome sequencing of Tistrella sp. BH-R2-4.</title>
        <authorList>
            <person name="Dong C."/>
        </authorList>
    </citation>
    <scope>NUCLEOTIDE SEQUENCE [LARGE SCALE GENOMIC DNA]</scope>
    <source>
        <strain evidence="4 5">BH-R2-4</strain>
    </source>
</reference>
<feature type="compositionally biased region" description="Basic and acidic residues" evidence="2">
    <location>
        <begin position="598"/>
        <end position="610"/>
    </location>
</feature>
<name>A0ABU9YN93_9PROT</name>
<feature type="domain" description="CRISPR type III-associated protein" evidence="3">
    <location>
        <begin position="148"/>
        <end position="408"/>
    </location>
</feature>
<dbReference type="Proteomes" id="UP001413721">
    <property type="component" value="Unassembled WGS sequence"/>
</dbReference>
<organism evidence="4 5">
    <name type="scientific">Tistrella arctica</name>
    <dbReference type="NCBI Taxonomy" id="3133430"/>
    <lineage>
        <taxon>Bacteria</taxon>
        <taxon>Pseudomonadati</taxon>
        <taxon>Pseudomonadota</taxon>
        <taxon>Alphaproteobacteria</taxon>
        <taxon>Geminicoccales</taxon>
        <taxon>Geminicoccaceae</taxon>
        <taxon>Tistrella</taxon>
    </lineage>
</organism>
<feature type="region of interest" description="Disordered" evidence="2">
    <location>
        <begin position="593"/>
        <end position="617"/>
    </location>
</feature>
<dbReference type="EMBL" id="JBBKTW010000007">
    <property type="protein sequence ID" value="MEN2990297.1"/>
    <property type="molecule type" value="Genomic_DNA"/>
</dbReference>
<dbReference type="InterPro" id="IPR023825">
    <property type="entry name" value="CRISPR-assoc_RAMP_BGP1436"/>
</dbReference>
<evidence type="ECO:0000313" key="4">
    <source>
        <dbReference type="EMBL" id="MEN2990297.1"/>
    </source>
</evidence>
<keyword evidence="5" id="KW-1185">Reference proteome</keyword>
<protein>
    <submittedName>
        <fullName evidence="4">TIGR03986 family CRISPR-associated RAMP protein</fullName>
    </submittedName>
</protein>
<sequence>MTDPRIQRIEDEAKAEARDIYRNNGNISSDDLDGILERTGDKIRKIGIDDDIIFKKLDEMESYLPNLTKRDVRRDVKIPQVKQGTGALKGKKEKEARDITGDEALLARSPFRFVALNERVATPEISDLTLDLPVEGGFSGCLRVTWAVETPLLIGDEVTEQVVGKPGETVEVAVPLRLGSNGPAVIPGASLRGMIRAATEIVAHSRLAQIDGHLRFGLRDFTHPRTKPENEADAPLAAKNIKAGWLRRNDAGGSVTYTITPCDWGAVMVHDLPVSLTSEADRHERWAEWLSMSVADRYQALKLPNDPSGMVSGQRNGKVIDFSKAPEWSFKCVDQDRAPKLYERVLNETGRSGHFIFSNKSPAKIDVQKLRDIDNERQKKKRGRPGQPKEMEYVFFGEKALEKFDVRQEDWAQFERINTKPAKNKRVPDGSWASLAPSLNNGGRVPVFYVERQGGIELGLTRFFKIAHDHDVGTIRDRTSSHERPRLDEEERLQLDLVESLFGYVYEPKDILSSANGRTRPEHIARRGRVSFGMAYLQPGMPAEIWPSLKSDPIETVQGAPRASFAPFYLSGTIKDYSSPLSKLAGRKRYIPQTPADQKAKSKSALEKRLRHEKKKQKNISKEVISHLRFLVPKTDGEDLIFTSDIRLHNVTAVEVGALLWVLTHGGDPEKPYRHMIGRAKPFGAGQLRVKALALTLKGHDAGADEMLMPPASWELSSGSREGWTGEGGQSMAPFLRAFDAHMTTFLGEALGANTVIKEFLAASDPEIGVALAGAGRMNYPDLKDFNALRKASKLSTGKDGGPTWPERFLGMDLAVDEMVMDKATPKPRPIRLPYKETTKP</sequence>
<evidence type="ECO:0000259" key="3">
    <source>
        <dbReference type="Pfam" id="PF03787"/>
    </source>
</evidence>
<dbReference type="NCBIfam" id="TIGR03986">
    <property type="entry name" value="TIGR03986 family CRISPR-associated RAMP protein"/>
    <property type="match status" value="1"/>
</dbReference>
<comment type="caution">
    <text evidence="4">The sequence shown here is derived from an EMBL/GenBank/DDBJ whole genome shotgun (WGS) entry which is preliminary data.</text>
</comment>
<dbReference type="Pfam" id="PF03787">
    <property type="entry name" value="RAMPs"/>
    <property type="match status" value="1"/>
</dbReference>
<gene>
    <name evidence="4" type="ORF">WG926_18440</name>
</gene>
<evidence type="ECO:0000313" key="5">
    <source>
        <dbReference type="Proteomes" id="UP001413721"/>
    </source>
</evidence>